<gene>
    <name evidence="2" type="ORF">JYU34_009682</name>
</gene>
<feature type="region of interest" description="Disordered" evidence="1">
    <location>
        <begin position="1"/>
        <end position="72"/>
    </location>
</feature>
<evidence type="ECO:0000313" key="2">
    <source>
        <dbReference type="EMBL" id="KAG7305595.1"/>
    </source>
</evidence>
<feature type="compositionally biased region" description="Basic and acidic residues" evidence="1">
    <location>
        <begin position="30"/>
        <end position="47"/>
    </location>
</feature>
<sequence length="72" mass="7670">MAQQGWSGARGEARGPARASGGPGGGPGPYRRETRGWWPSRVREETRGPGARSKRFDALRATPLRAHLSATG</sequence>
<accession>A0ABQ7QLE5</accession>
<protein>
    <submittedName>
        <fullName evidence="2">Uncharacterized protein</fullName>
    </submittedName>
</protein>
<dbReference type="EMBL" id="JAHIBW010000013">
    <property type="protein sequence ID" value="KAG7305595.1"/>
    <property type="molecule type" value="Genomic_DNA"/>
</dbReference>
<name>A0ABQ7QLE5_PLUXY</name>
<dbReference type="Proteomes" id="UP000823941">
    <property type="component" value="Chromosome 13"/>
</dbReference>
<evidence type="ECO:0000256" key="1">
    <source>
        <dbReference type="SAM" id="MobiDB-lite"/>
    </source>
</evidence>
<reference evidence="2 3" key="1">
    <citation type="submission" date="2021-06" db="EMBL/GenBank/DDBJ databases">
        <title>A haploid diamondback moth (Plutella xylostella L.) genome assembly resolves 31 chromosomes and identifies a diamide resistance mutation.</title>
        <authorList>
            <person name="Ward C.M."/>
            <person name="Perry K.D."/>
            <person name="Baker G."/>
            <person name="Powis K."/>
            <person name="Heckel D.G."/>
            <person name="Baxter S.W."/>
        </authorList>
    </citation>
    <scope>NUCLEOTIDE SEQUENCE [LARGE SCALE GENOMIC DNA]</scope>
    <source>
        <strain evidence="2 3">LV</strain>
        <tissue evidence="2">Single pupa</tissue>
    </source>
</reference>
<organism evidence="2 3">
    <name type="scientific">Plutella xylostella</name>
    <name type="common">Diamondback moth</name>
    <name type="synonym">Plutella maculipennis</name>
    <dbReference type="NCBI Taxonomy" id="51655"/>
    <lineage>
        <taxon>Eukaryota</taxon>
        <taxon>Metazoa</taxon>
        <taxon>Ecdysozoa</taxon>
        <taxon>Arthropoda</taxon>
        <taxon>Hexapoda</taxon>
        <taxon>Insecta</taxon>
        <taxon>Pterygota</taxon>
        <taxon>Neoptera</taxon>
        <taxon>Endopterygota</taxon>
        <taxon>Lepidoptera</taxon>
        <taxon>Glossata</taxon>
        <taxon>Ditrysia</taxon>
        <taxon>Yponomeutoidea</taxon>
        <taxon>Plutellidae</taxon>
        <taxon>Plutella</taxon>
    </lineage>
</organism>
<proteinExistence type="predicted"/>
<evidence type="ECO:0000313" key="3">
    <source>
        <dbReference type="Proteomes" id="UP000823941"/>
    </source>
</evidence>
<keyword evidence="3" id="KW-1185">Reference proteome</keyword>
<comment type="caution">
    <text evidence="2">The sequence shown here is derived from an EMBL/GenBank/DDBJ whole genome shotgun (WGS) entry which is preliminary data.</text>
</comment>